<dbReference type="Gene3D" id="3.40.190.290">
    <property type="match status" value="1"/>
</dbReference>
<dbReference type="Pfam" id="PF00126">
    <property type="entry name" value="HTH_1"/>
    <property type="match status" value="1"/>
</dbReference>
<proteinExistence type="inferred from homology"/>
<dbReference type="Gene3D" id="1.10.10.10">
    <property type="entry name" value="Winged helix-like DNA-binding domain superfamily/Winged helix DNA-binding domain"/>
    <property type="match status" value="1"/>
</dbReference>
<dbReference type="InterPro" id="IPR050950">
    <property type="entry name" value="HTH-type_LysR_regulators"/>
</dbReference>
<organism evidence="6 7">
    <name type="scientific">Streptomyces tagetis</name>
    <dbReference type="NCBI Taxonomy" id="2820809"/>
    <lineage>
        <taxon>Bacteria</taxon>
        <taxon>Bacillati</taxon>
        <taxon>Actinomycetota</taxon>
        <taxon>Actinomycetes</taxon>
        <taxon>Kitasatosporales</taxon>
        <taxon>Streptomycetaceae</taxon>
        <taxon>Streptomyces</taxon>
    </lineage>
</organism>
<dbReference type="GO" id="GO:0005829">
    <property type="term" value="C:cytosol"/>
    <property type="evidence" value="ECO:0007669"/>
    <property type="project" value="TreeGrafter"/>
</dbReference>
<dbReference type="InterPro" id="IPR005119">
    <property type="entry name" value="LysR_subst-bd"/>
</dbReference>
<gene>
    <name evidence="6" type="ORF">J5Y05_04765</name>
</gene>
<comment type="similarity">
    <text evidence="1">Belongs to the LysR transcriptional regulatory family.</text>
</comment>
<dbReference type="InterPro" id="IPR036388">
    <property type="entry name" value="WH-like_DNA-bd_sf"/>
</dbReference>
<dbReference type="EMBL" id="JAGPNL010000001">
    <property type="protein sequence ID" value="MBQ0825823.1"/>
    <property type="molecule type" value="Genomic_DNA"/>
</dbReference>
<evidence type="ECO:0000256" key="1">
    <source>
        <dbReference type="ARBA" id="ARBA00009437"/>
    </source>
</evidence>
<name>A0A941B5Y4_9ACTN</name>
<evidence type="ECO:0000256" key="3">
    <source>
        <dbReference type="ARBA" id="ARBA00023125"/>
    </source>
</evidence>
<dbReference type="InterPro" id="IPR000847">
    <property type="entry name" value="LysR_HTH_N"/>
</dbReference>
<keyword evidence="4" id="KW-0804">Transcription</keyword>
<comment type="caution">
    <text evidence="6">The sequence shown here is derived from an EMBL/GenBank/DDBJ whole genome shotgun (WGS) entry which is preliminary data.</text>
</comment>
<reference evidence="6" key="1">
    <citation type="submission" date="2021-04" db="EMBL/GenBank/DDBJ databases">
        <title>Genome seq and assembly of Streptomyces sp. RG38.</title>
        <authorList>
            <person name="Chhetri G."/>
        </authorList>
    </citation>
    <scope>NUCLEOTIDE SEQUENCE</scope>
    <source>
        <strain evidence="6">RG38</strain>
    </source>
</reference>
<protein>
    <submittedName>
        <fullName evidence="6">LysR family transcriptional regulator</fullName>
    </submittedName>
</protein>
<evidence type="ECO:0000313" key="6">
    <source>
        <dbReference type="EMBL" id="MBQ0825823.1"/>
    </source>
</evidence>
<dbReference type="SUPFAM" id="SSF46785">
    <property type="entry name" value="Winged helix' DNA-binding domain"/>
    <property type="match status" value="1"/>
</dbReference>
<dbReference type="AlphaFoldDB" id="A0A941B5Y4"/>
<keyword evidence="7" id="KW-1185">Reference proteome</keyword>
<evidence type="ECO:0000313" key="7">
    <source>
        <dbReference type="Proteomes" id="UP000677875"/>
    </source>
</evidence>
<evidence type="ECO:0000256" key="4">
    <source>
        <dbReference type="ARBA" id="ARBA00023163"/>
    </source>
</evidence>
<dbReference type="PROSITE" id="PS50931">
    <property type="entry name" value="HTH_LYSR"/>
    <property type="match status" value="1"/>
</dbReference>
<accession>A0A941B5Y4</accession>
<dbReference type="Proteomes" id="UP000677875">
    <property type="component" value="Unassembled WGS sequence"/>
</dbReference>
<keyword evidence="3" id="KW-0238">DNA-binding</keyword>
<dbReference type="SUPFAM" id="SSF53850">
    <property type="entry name" value="Periplasmic binding protein-like II"/>
    <property type="match status" value="1"/>
</dbReference>
<dbReference type="InterPro" id="IPR036390">
    <property type="entry name" value="WH_DNA-bd_sf"/>
</dbReference>
<dbReference type="PANTHER" id="PTHR30419">
    <property type="entry name" value="HTH-TYPE TRANSCRIPTIONAL REGULATOR YBHD"/>
    <property type="match status" value="1"/>
</dbReference>
<dbReference type="PRINTS" id="PR00039">
    <property type="entry name" value="HTHLYSR"/>
</dbReference>
<evidence type="ECO:0000256" key="2">
    <source>
        <dbReference type="ARBA" id="ARBA00023015"/>
    </source>
</evidence>
<dbReference type="FunFam" id="1.10.10.10:FF:000001">
    <property type="entry name" value="LysR family transcriptional regulator"/>
    <property type="match status" value="1"/>
</dbReference>
<feature type="domain" description="HTH lysR-type" evidence="5">
    <location>
        <begin position="1"/>
        <end position="58"/>
    </location>
</feature>
<sequence>MELRTLRYFVAVAEAESVSAAAERISITQPALSRQMRELERELKVVLFDRRTGRLRLSAAGRQFLDHARDVLHSADVAVGAAETISAGRLVRVTIAAPSTTLTDVVAPFIATFGPGDPLPSVVETDGPKALETLYQGTDLALVTHAPPAQWRSLAVAVFPMFAYVPPDHPKAAHRVLDLPELLADRLILLDHSFRPRLVLQEALTARGLMPRDVVECGNAQVAQALAAAGRGVAVVSDDPRFGLVGVPLTAGGAPLGIRLFAAWDPAHHAAGLLADMARRLQDHCVARYGTGVLP</sequence>
<keyword evidence="2" id="KW-0805">Transcription regulation</keyword>
<evidence type="ECO:0000259" key="5">
    <source>
        <dbReference type="PROSITE" id="PS50931"/>
    </source>
</evidence>
<dbReference type="GO" id="GO:0003700">
    <property type="term" value="F:DNA-binding transcription factor activity"/>
    <property type="evidence" value="ECO:0007669"/>
    <property type="project" value="InterPro"/>
</dbReference>
<dbReference type="Pfam" id="PF03466">
    <property type="entry name" value="LysR_substrate"/>
    <property type="match status" value="1"/>
</dbReference>
<dbReference type="CDD" id="cd05466">
    <property type="entry name" value="PBP2_LTTR_substrate"/>
    <property type="match status" value="1"/>
</dbReference>
<dbReference type="GO" id="GO:0003677">
    <property type="term" value="F:DNA binding"/>
    <property type="evidence" value="ECO:0007669"/>
    <property type="project" value="UniProtKB-KW"/>
</dbReference>